<dbReference type="InterPro" id="IPR020849">
    <property type="entry name" value="Small_GTPase_Ras-type"/>
</dbReference>
<dbReference type="GO" id="GO:0003924">
    <property type="term" value="F:GTPase activity"/>
    <property type="evidence" value="ECO:0007669"/>
    <property type="project" value="InterPro"/>
</dbReference>
<dbReference type="SMART" id="SM00175">
    <property type="entry name" value="RAB"/>
    <property type="match status" value="1"/>
</dbReference>
<comment type="caution">
    <text evidence="4">The sequence shown here is derived from an EMBL/GenBank/DDBJ whole genome shotgun (WGS) entry which is preliminary data.</text>
</comment>
<name>S8BPE7_DACHA</name>
<keyword evidence="1" id="KW-0547">Nucleotide-binding</keyword>
<dbReference type="Proteomes" id="UP000015100">
    <property type="component" value="Unassembled WGS sequence"/>
</dbReference>
<dbReference type="SMART" id="SM00173">
    <property type="entry name" value="RAS"/>
    <property type="match status" value="1"/>
</dbReference>
<reference evidence="4 5" key="1">
    <citation type="journal article" date="2013" name="PLoS Genet.">
        <title>Genomic mechanisms accounting for the adaptation to parasitism in nematode-trapping fungi.</title>
        <authorList>
            <person name="Meerupati T."/>
            <person name="Andersson K.M."/>
            <person name="Friman E."/>
            <person name="Kumar D."/>
            <person name="Tunlid A."/>
            <person name="Ahren D."/>
        </authorList>
    </citation>
    <scope>NUCLEOTIDE SEQUENCE [LARGE SCALE GENOMIC DNA]</scope>
    <source>
        <strain evidence="4 5">CBS 200.50</strain>
    </source>
</reference>
<dbReference type="SMART" id="SM00174">
    <property type="entry name" value="RHO"/>
    <property type="match status" value="1"/>
</dbReference>
<dbReference type="PRINTS" id="PR00449">
    <property type="entry name" value="RASTRNSFRMNG"/>
</dbReference>
<dbReference type="PANTHER" id="PTHR24070">
    <property type="entry name" value="RAS, DI-RAS, AND RHEB FAMILY MEMBERS OF SMALL GTPASE SUPERFAMILY"/>
    <property type="match status" value="1"/>
</dbReference>
<evidence type="ECO:0000256" key="3">
    <source>
        <dbReference type="SAM" id="Coils"/>
    </source>
</evidence>
<protein>
    <submittedName>
        <fullName evidence="4">Uncharacterized protein</fullName>
    </submittedName>
</protein>
<dbReference type="OrthoDB" id="5976022at2759"/>
<evidence type="ECO:0000313" key="5">
    <source>
        <dbReference type="Proteomes" id="UP000015100"/>
    </source>
</evidence>
<keyword evidence="5" id="KW-1185">Reference proteome</keyword>
<evidence type="ECO:0000256" key="2">
    <source>
        <dbReference type="ARBA" id="ARBA00023134"/>
    </source>
</evidence>
<dbReference type="InterPro" id="IPR001806">
    <property type="entry name" value="Small_GTPase"/>
</dbReference>
<keyword evidence="3" id="KW-0175">Coiled coil</keyword>
<keyword evidence="2" id="KW-0342">GTP-binding</keyword>
<dbReference type="eggNOG" id="KOG0395">
    <property type="taxonomic scope" value="Eukaryota"/>
</dbReference>
<proteinExistence type="predicted"/>
<organism evidence="4 5">
    <name type="scientific">Dactylellina haptotyla (strain CBS 200.50)</name>
    <name type="common">Nematode-trapping fungus</name>
    <name type="synonym">Monacrosporium haptotylum</name>
    <dbReference type="NCBI Taxonomy" id="1284197"/>
    <lineage>
        <taxon>Eukaryota</taxon>
        <taxon>Fungi</taxon>
        <taxon>Dikarya</taxon>
        <taxon>Ascomycota</taxon>
        <taxon>Pezizomycotina</taxon>
        <taxon>Orbiliomycetes</taxon>
        <taxon>Orbiliales</taxon>
        <taxon>Orbiliaceae</taxon>
        <taxon>Dactylellina</taxon>
    </lineage>
</organism>
<dbReference type="STRING" id="1284197.S8BPE7"/>
<dbReference type="HOGENOM" id="CLU_1129020_0_0_1"/>
<gene>
    <name evidence="4" type="ORF">H072_9287</name>
</gene>
<dbReference type="GO" id="GO:0007165">
    <property type="term" value="P:signal transduction"/>
    <property type="evidence" value="ECO:0007669"/>
    <property type="project" value="InterPro"/>
</dbReference>
<dbReference type="Pfam" id="PF00071">
    <property type="entry name" value="Ras"/>
    <property type="match status" value="1"/>
</dbReference>
<dbReference type="InterPro" id="IPR027417">
    <property type="entry name" value="P-loop_NTPase"/>
</dbReference>
<dbReference type="SUPFAM" id="SSF52540">
    <property type="entry name" value="P-loop containing nucleoside triphosphate hydrolases"/>
    <property type="match status" value="1"/>
</dbReference>
<dbReference type="GO" id="GO:0016020">
    <property type="term" value="C:membrane"/>
    <property type="evidence" value="ECO:0007669"/>
    <property type="project" value="InterPro"/>
</dbReference>
<dbReference type="Gene3D" id="3.40.50.300">
    <property type="entry name" value="P-loop containing nucleotide triphosphate hydrolases"/>
    <property type="match status" value="1"/>
</dbReference>
<feature type="coiled-coil region" evidence="3">
    <location>
        <begin position="195"/>
        <end position="222"/>
    </location>
</feature>
<dbReference type="EMBL" id="AQGS01000759">
    <property type="protein sequence ID" value="EPS37092.1"/>
    <property type="molecule type" value="Genomic_DNA"/>
</dbReference>
<accession>S8BPE7</accession>
<dbReference type="AlphaFoldDB" id="S8BPE7"/>
<dbReference type="GO" id="GO:0005525">
    <property type="term" value="F:GTP binding"/>
    <property type="evidence" value="ECO:0007669"/>
    <property type="project" value="UniProtKB-KW"/>
</dbReference>
<reference evidence="5" key="2">
    <citation type="submission" date="2013-04" db="EMBL/GenBank/DDBJ databases">
        <title>Genomic mechanisms accounting for the adaptation to parasitism in nematode-trapping fungi.</title>
        <authorList>
            <person name="Ahren D.G."/>
        </authorList>
    </citation>
    <scope>NUCLEOTIDE SEQUENCE [LARGE SCALE GENOMIC DNA]</scope>
    <source>
        <strain evidence="5">CBS 200.50</strain>
    </source>
</reference>
<sequence length="246" mass="27593">MEKADLSFTGKSVDIGPTDFTTKENNSCSTYYDQEAAKDVCIVVDGAAGVGKSNITHQFINGKCAGDDTLAIEYSYTKYGIFGDSQAKFEVLDRGDTNCGSDEKHCLKCSIRRGRTPVEGVMLVYSVTSRESFEYVAELRERYLEIKQASGEWWPFAIVGNKSDLEAEREVSREEGAALAKSFGYIFFEVSAKDNAKVEEVFRALAREITQYEDRMKQETVKELKRVVPEPEIEKRKGICESCVVQ</sequence>
<evidence type="ECO:0000313" key="4">
    <source>
        <dbReference type="EMBL" id="EPS37092.1"/>
    </source>
</evidence>
<evidence type="ECO:0000256" key="1">
    <source>
        <dbReference type="ARBA" id="ARBA00022741"/>
    </source>
</evidence>
<dbReference type="PROSITE" id="PS51419">
    <property type="entry name" value="RAB"/>
    <property type="match status" value="1"/>
</dbReference>
<dbReference type="PROSITE" id="PS51421">
    <property type="entry name" value="RAS"/>
    <property type="match status" value="1"/>
</dbReference>